<dbReference type="AlphaFoldDB" id="A0A8S1SIB8"/>
<comment type="caution">
    <text evidence="2">The sequence shown here is derived from an EMBL/GenBank/DDBJ whole genome shotgun (WGS) entry which is preliminary data.</text>
</comment>
<dbReference type="InterPro" id="IPR000477">
    <property type="entry name" value="RT_dom"/>
</dbReference>
<dbReference type="PANTHER" id="PTHR19446">
    <property type="entry name" value="REVERSE TRANSCRIPTASES"/>
    <property type="match status" value="1"/>
</dbReference>
<keyword evidence="5" id="KW-1185">Reference proteome</keyword>
<gene>
    <name evidence="2" type="ORF">POCTA_138.1.T0100474</name>
    <name evidence="3" type="ORF">POCTA_138.1.T0590255</name>
    <name evidence="4" type="ORF">POCTA_138.1.T0600306</name>
</gene>
<dbReference type="EMBL" id="CAJJDP010000009">
    <property type="protein sequence ID" value="CAD8139530.1"/>
    <property type="molecule type" value="Genomic_DNA"/>
</dbReference>
<dbReference type="CDD" id="cd01650">
    <property type="entry name" value="RT_nLTR_like"/>
    <property type="match status" value="1"/>
</dbReference>
<dbReference type="OrthoDB" id="327964at2759"/>
<dbReference type="Proteomes" id="UP000683925">
    <property type="component" value="Unassembled WGS sequence"/>
</dbReference>
<evidence type="ECO:0000313" key="2">
    <source>
        <dbReference type="EMBL" id="CAD8139530.1"/>
    </source>
</evidence>
<protein>
    <recommendedName>
        <fullName evidence="1">Reverse transcriptase domain-containing protein</fullName>
    </recommendedName>
</protein>
<dbReference type="PROSITE" id="PS50878">
    <property type="entry name" value="RT_POL"/>
    <property type="match status" value="1"/>
</dbReference>
<reference evidence="2" key="1">
    <citation type="submission" date="2021-01" db="EMBL/GenBank/DDBJ databases">
        <authorList>
            <consortium name="Genoscope - CEA"/>
            <person name="William W."/>
        </authorList>
    </citation>
    <scope>NUCLEOTIDE SEQUENCE</scope>
</reference>
<sequence>MADLFSRDKVTFFQTLKKITILNPFKKDGSIFSYFIDDSNQLQFGDIAIRNCLTQLSIISNGQKFRPLKLPSLPPLNTLDITELQRRMSRNKAISFDGVSDNFIRNCKNVHIFCDIWKQSTIETNYACCRARLVPLNKVFPDIPTKTQFRPITILSPLFKLLELRFLPRLQQYLSTRLSKGQAGFIPGSSTQINIIRLLNTLTGYKKQDKMDCIFIDFSNAFNSINRQRLFNILSAKSILDGIEIKFLNHLYTNLHYICPQMNTTFYFQNGVPQGSPLSPALFNIYLEDFLASLKQNCNFNYTSYEFADDIVIIIAHRNIQSFLQKLVLISEEYELRLNQKKCGIFFIQNHKRCQYNNIQGFPIVKSYKYLGINILNNGKISLQLDKVEQTLKFLSGKLLWVSQKLNWKQKYQLFQTFLLPHILYICPSIPTQKYKNIFQRLQKLYKSSFKKVCGFPKCLPNEFLDLILPPLELLIAKHTNKVISRMNNGNFGQTTFINNYFNEIEEMNQNSIYKFLPNNFNQLFYLYPKICRTHQCNLSYRHIINFHSNFHISEFLINLRGIFNNNQQIQQPKNQCNRLEKIIAKLLTE</sequence>
<accession>A0A8S1SIB8</accession>
<evidence type="ECO:0000259" key="1">
    <source>
        <dbReference type="PROSITE" id="PS50878"/>
    </source>
</evidence>
<dbReference type="Pfam" id="PF00078">
    <property type="entry name" value="RVT_1"/>
    <property type="match status" value="1"/>
</dbReference>
<evidence type="ECO:0000313" key="4">
    <source>
        <dbReference type="EMBL" id="CAD8172792.1"/>
    </source>
</evidence>
<organism evidence="2 5">
    <name type="scientific">Paramecium octaurelia</name>
    <dbReference type="NCBI Taxonomy" id="43137"/>
    <lineage>
        <taxon>Eukaryota</taxon>
        <taxon>Sar</taxon>
        <taxon>Alveolata</taxon>
        <taxon>Ciliophora</taxon>
        <taxon>Intramacronucleata</taxon>
        <taxon>Oligohymenophorea</taxon>
        <taxon>Peniculida</taxon>
        <taxon>Parameciidae</taxon>
        <taxon>Paramecium</taxon>
    </lineage>
</organism>
<evidence type="ECO:0000313" key="3">
    <source>
        <dbReference type="EMBL" id="CAD8172203.1"/>
    </source>
</evidence>
<proteinExistence type="predicted"/>
<evidence type="ECO:0000313" key="5">
    <source>
        <dbReference type="Proteomes" id="UP000683925"/>
    </source>
</evidence>
<name>A0A8S1SIB8_PAROT</name>
<dbReference type="EMBL" id="CAJJDP010000058">
    <property type="protein sequence ID" value="CAD8172203.1"/>
    <property type="molecule type" value="Genomic_DNA"/>
</dbReference>
<feature type="domain" description="Reverse transcriptase" evidence="1">
    <location>
        <begin position="115"/>
        <end position="375"/>
    </location>
</feature>
<dbReference type="EMBL" id="CAJJDP010000059">
    <property type="protein sequence ID" value="CAD8172792.1"/>
    <property type="molecule type" value="Genomic_DNA"/>
</dbReference>